<evidence type="ECO:0000313" key="4">
    <source>
        <dbReference type="Proteomes" id="UP000250242"/>
    </source>
</evidence>
<proteinExistence type="predicted"/>
<accession>A0A2X1UXJ8</accession>
<evidence type="ECO:0000256" key="2">
    <source>
        <dbReference type="SAM" id="Phobius"/>
    </source>
</evidence>
<organism evidence="3 4">
    <name type="scientific">Oligella urethralis</name>
    <dbReference type="NCBI Taxonomy" id="90245"/>
    <lineage>
        <taxon>Bacteria</taxon>
        <taxon>Pseudomonadati</taxon>
        <taxon>Pseudomonadota</taxon>
        <taxon>Betaproteobacteria</taxon>
        <taxon>Burkholderiales</taxon>
        <taxon>Alcaligenaceae</taxon>
        <taxon>Oligella</taxon>
    </lineage>
</organism>
<reference evidence="3 4" key="1">
    <citation type="submission" date="2018-06" db="EMBL/GenBank/DDBJ databases">
        <authorList>
            <consortium name="Pathogen Informatics"/>
            <person name="Doyle S."/>
        </authorList>
    </citation>
    <scope>NUCLEOTIDE SEQUENCE [LARGE SCALE GENOMIC DNA]</scope>
    <source>
        <strain evidence="3 4">NCTC11009</strain>
    </source>
</reference>
<keyword evidence="2" id="KW-1133">Transmembrane helix</keyword>
<name>A0A2X1UXJ8_9BURK</name>
<keyword evidence="1" id="KW-0175">Coiled coil</keyword>
<dbReference type="Proteomes" id="UP000250242">
    <property type="component" value="Unassembled WGS sequence"/>
</dbReference>
<evidence type="ECO:0000313" key="3">
    <source>
        <dbReference type="EMBL" id="SPY08453.1"/>
    </source>
</evidence>
<dbReference type="AlphaFoldDB" id="A0A2X1UXJ8"/>
<evidence type="ECO:0000256" key="1">
    <source>
        <dbReference type="SAM" id="Coils"/>
    </source>
</evidence>
<dbReference type="RefSeq" id="WP_113062682.1">
    <property type="nucleotide sequence ID" value="NZ_UATH01000001.1"/>
</dbReference>
<sequence>MTDEAEKNIEVKETETKFQEKKSTIDHVDQVIKEYFSLTKIQLTRDDPIVGLLLAQRIDVDKQLGSFKVDLQKIFDEAKNHSDNRLIEIDKLYHKNEELAKEFEGQRERIITELITQQRMSVFNFSDEIKERVERSARRVETLQNQHKNLIYLVIGSGAISLLVLFALIFK</sequence>
<keyword evidence="2" id="KW-0472">Membrane</keyword>
<dbReference type="EMBL" id="UATH01000001">
    <property type="protein sequence ID" value="SPY08453.1"/>
    <property type="molecule type" value="Genomic_DNA"/>
</dbReference>
<gene>
    <name evidence="3" type="ORF">NCTC11009_01679</name>
</gene>
<feature type="coiled-coil region" evidence="1">
    <location>
        <begin position="89"/>
        <end position="146"/>
    </location>
</feature>
<feature type="transmembrane region" description="Helical" evidence="2">
    <location>
        <begin position="150"/>
        <end position="170"/>
    </location>
</feature>
<keyword evidence="2" id="KW-0812">Transmembrane</keyword>
<protein>
    <submittedName>
        <fullName evidence="3">Uncharacterized protein</fullName>
    </submittedName>
</protein>